<proteinExistence type="predicted"/>
<dbReference type="AlphaFoldDB" id="A0A9N7YK84"/>
<evidence type="ECO:0000313" key="2">
    <source>
        <dbReference type="EMBL" id="CAB1427234.1"/>
    </source>
</evidence>
<sequence length="108" mass="11487">MKKEEEEMRMRMRRRDEDEEEEGGGGMRMRMSHDPASGSSGSTCSQGHKEGVSGPQGPLGEVAPGRGGPSARWPLGEVALPAELTRFQTSGAAAASTGDRVSERRSAL</sequence>
<gene>
    <name evidence="2" type="ORF">PLEPLA_LOCUS15172</name>
</gene>
<feature type="compositionally biased region" description="Basic and acidic residues" evidence="1">
    <location>
        <begin position="1"/>
        <end position="16"/>
    </location>
</feature>
<organism evidence="2 3">
    <name type="scientific">Pleuronectes platessa</name>
    <name type="common">European plaice</name>
    <dbReference type="NCBI Taxonomy" id="8262"/>
    <lineage>
        <taxon>Eukaryota</taxon>
        <taxon>Metazoa</taxon>
        <taxon>Chordata</taxon>
        <taxon>Craniata</taxon>
        <taxon>Vertebrata</taxon>
        <taxon>Euteleostomi</taxon>
        <taxon>Actinopterygii</taxon>
        <taxon>Neopterygii</taxon>
        <taxon>Teleostei</taxon>
        <taxon>Neoteleostei</taxon>
        <taxon>Acanthomorphata</taxon>
        <taxon>Carangaria</taxon>
        <taxon>Pleuronectiformes</taxon>
        <taxon>Pleuronectoidei</taxon>
        <taxon>Pleuronectidae</taxon>
        <taxon>Pleuronectes</taxon>
    </lineage>
</organism>
<keyword evidence="3" id="KW-1185">Reference proteome</keyword>
<evidence type="ECO:0000313" key="3">
    <source>
        <dbReference type="Proteomes" id="UP001153269"/>
    </source>
</evidence>
<evidence type="ECO:0000256" key="1">
    <source>
        <dbReference type="SAM" id="MobiDB-lite"/>
    </source>
</evidence>
<feature type="region of interest" description="Disordered" evidence="1">
    <location>
        <begin position="88"/>
        <end position="108"/>
    </location>
</feature>
<accession>A0A9N7YK84</accession>
<dbReference type="Proteomes" id="UP001153269">
    <property type="component" value="Unassembled WGS sequence"/>
</dbReference>
<name>A0A9N7YK84_PLEPL</name>
<comment type="caution">
    <text evidence="2">The sequence shown here is derived from an EMBL/GenBank/DDBJ whole genome shotgun (WGS) entry which is preliminary data.</text>
</comment>
<protein>
    <submittedName>
        <fullName evidence="2">Uncharacterized protein</fullName>
    </submittedName>
</protein>
<reference evidence="2" key="1">
    <citation type="submission" date="2020-03" db="EMBL/GenBank/DDBJ databases">
        <authorList>
            <person name="Weist P."/>
        </authorList>
    </citation>
    <scope>NUCLEOTIDE SEQUENCE</scope>
</reference>
<feature type="region of interest" description="Disordered" evidence="1">
    <location>
        <begin position="1"/>
        <end position="74"/>
    </location>
</feature>
<feature type="compositionally biased region" description="Polar residues" evidence="1">
    <location>
        <begin position="37"/>
        <end position="46"/>
    </location>
</feature>
<dbReference type="EMBL" id="CADEAL010000955">
    <property type="protein sequence ID" value="CAB1427234.1"/>
    <property type="molecule type" value="Genomic_DNA"/>
</dbReference>